<keyword evidence="1 2" id="KW-0378">Hydrolase</keyword>
<dbReference type="InterPro" id="IPR005754">
    <property type="entry name" value="Sortase"/>
</dbReference>
<protein>
    <submittedName>
        <fullName evidence="2">Class B sortase</fullName>
        <ecNumber evidence="2">3.4.22.71</ecNumber>
    </submittedName>
</protein>
<dbReference type="CDD" id="cd05826">
    <property type="entry name" value="Sortase_B"/>
    <property type="match status" value="1"/>
</dbReference>
<dbReference type="Proteomes" id="UP001644719">
    <property type="component" value="Unassembled WGS sequence"/>
</dbReference>
<gene>
    <name evidence="2" type="primary">srtB</name>
    <name evidence="2" type="ORF">G5B17_15800</name>
</gene>
<evidence type="ECO:0000313" key="2">
    <source>
        <dbReference type="EMBL" id="NSG86835.1"/>
    </source>
</evidence>
<organism evidence="2 3">
    <name type="scientific">Blautia faecis</name>
    <dbReference type="NCBI Taxonomy" id="871665"/>
    <lineage>
        <taxon>Bacteria</taxon>
        <taxon>Bacillati</taxon>
        <taxon>Bacillota</taxon>
        <taxon>Clostridia</taxon>
        <taxon>Lachnospirales</taxon>
        <taxon>Lachnospiraceae</taxon>
        <taxon>Blautia</taxon>
    </lineage>
</organism>
<dbReference type="Gene3D" id="2.40.260.10">
    <property type="entry name" value="Sortase"/>
    <property type="match status" value="1"/>
</dbReference>
<dbReference type="NCBIfam" id="TIGR03064">
    <property type="entry name" value="sortase_srtB"/>
    <property type="match status" value="1"/>
</dbReference>
<evidence type="ECO:0000256" key="1">
    <source>
        <dbReference type="ARBA" id="ARBA00022801"/>
    </source>
</evidence>
<sequence>MKQIKEILIASVSLFLLGFGICMAVSTFFMYREGEQEYETLREYVKEEERKENESEVQAPTPANKTTVDFQALKKINSDIIAWIRIPDTKIDYPVVQGKDNAYYLKHTFQKTEHAAGSIFLDMDNEADFSNRKSILYGHNMKDGSMFQGLHRFQEESYLKEHNQVYLYLPDNRELVYTVTKCGYVKADSDTFWLGEPVETSQLLLSTCGADSSKRLVVWCELPQEEEEMTEENIKDIEILDFD</sequence>
<dbReference type="GO" id="GO:0016787">
    <property type="term" value="F:hydrolase activity"/>
    <property type="evidence" value="ECO:0007669"/>
    <property type="project" value="UniProtKB-KW"/>
</dbReference>
<accession>A0ABX2HCD9</accession>
<dbReference type="EC" id="3.4.22.71" evidence="2"/>
<dbReference type="InterPro" id="IPR009835">
    <property type="entry name" value="SrtB"/>
</dbReference>
<dbReference type="Pfam" id="PF04203">
    <property type="entry name" value="Sortase"/>
    <property type="match status" value="1"/>
</dbReference>
<keyword evidence="3" id="KW-1185">Reference proteome</keyword>
<dbReference type="EMBL" id="JAAITS010000051">
    <property type="protein sequence ID" value="NSG86835.1"/>
    <property type="molecule type" value="Genomic_DNA"/>
</dbReference>
<evidence type="ECO:0000313" key="3">
    <source>
        <dbReference type="Proteomes" id="UP001644719"/>
    </source>
</evidence>
<dbReference type="RefSeq" id="WP_148462073.1">
    <property type="nucleotide sequence ID" value="NZ_JAAINN010000048.1"/>
</dbReference>
<name>A0ABX2HCD9_9FIRM</name>
<dbReference type="InterPro" id="IPR023365">
    <property type="entry name" value="Sortase_dom-sf"/>
</dbReference>
<reference evidence="2 3" key="1">
    <citation type="journal article" date="2020" name="Cell Host Microbe">
        <title>Functional and Genomic Variation between Human-Derived Isolates of Lachnospiraceae Reveals Inter- and Intra-Species Diversity.</title>
        <authorList>
            <person name="Sorbara M.T."/>
            <person name="Littmann E.R."/>
            <person name="Fontana E."/>
            <person name="Moody T.U."/>
            <person name="Kohout C.E."/>
            <person name="Gjonbalaj M."/>
            <person name="Eaton V."/>
            <person name="Seok R."/>
            <person name="Leiner I.M."/>
            <person name="Pamer E.G."/>
        </authorList>
    </citation>
    <scope>NUCLEOTIDE SEQUENCE [LARGE SCALE GENOMIC DNA]</scope>
    <source>
        <strain evidence="2 3">MSK.17.74</strain>
    </source>
</reference>
<dbReference type="SUPFAM" id="SSF63817">
    <property type="entry name" value="Sortase"/>
    <property type="match status" value="1"/>
</dbReference>
<proteinExistence type="predicted"/>
<comment type="caution">
    <text evidence="2">The sequence shown here is derived from an EMBL/GenBank/DDBJ whole genome shotgun (WGS) entry which is preliminary data.</text>
</comment>